<evidence type="ECO:0000313" key="17">
    <source>
        <dbReference type="Proteomes" id="UP000004994"/>
    </source>
</evidence>
<evidence type="ECO:0000256" key="5">
    <source>
        <dbReference type="ARBA" id="ARBA00022723"/>
    </source>
</evidence>
<dbReference type="GO" id="GO:0003714">
    <property type="term" value="F:transcription corepressor activity"/>
    <property type="evidence" value="ECO:0000318"/>
    <property type="project" value="GO_Central"/>
</dbReference>
<dbReference type="Gene3D" id="3.40.630.30">
    <property type="match status" value="1"/>
</dbReference>
<dbReference type="InterPro" id="IPR026057">
    <property type="entry name" value="TBL_C"/>
</dbReference>
<evidence type="ECO:0000259" key="14">
    <source>
        <dbReference type="PROSITE" id="PS50016"/>
    </source>
</evidence>
<dbReference type="InterPro" id="IPR056511">
    <property type="entry name" value="IDM1_C"/>
</dbReference>
<evidence type="ECO:0000256" key="2">
    <source>
        <dbReference type="ARBA" id="ARBA00004167"/>
    </source>
</evidence>
<evidence type="ECO:0008006" key="18">
    <source>
        <dbReference type="Google" id="ProtNLM"/>
    </source>
</evidence>
<dbReference type="Pfam" id="PF14416">
    <property type="entry name" value="PMR5N"/>
    <property type="match status" value="1"/>
</dbReference>
<feature type="compositionally biased region" description="Polar residues" evidence="13">
    <location>
        <begin position="884"/>
        <end position="898"/>
    </location>
</feature>
<dbReference type="FunCoup" id="A0A3Q7HXM3">
    <property type="interactions" value="270"/>
</dbReference>
<dbReference type="Gramene" id="Solyc06g082070.3.1">
    <property type="protein sequence ID" value="Solyc06g082070.3.1"/>
    <property type="gene ID" value="Solyc06g082070.3"/>
</dbReference>
<evidence type="ECO:0000259" key="15">
    <source>
        <dbReference type="PROSITE" id="PS51186"/>
    </source>
</evidence>
<feature type="domain" description="PHD-type" evidence="14">
    <location>
        <begin position="1219"/>
        <end position="1264"/>
    </location>
</feature>
<dbReference type="InterPro" id="IPR014002">
    <property type="entry name" value="Agenet_dom_plant"/>
</dbReference>
<comment type="subcellular location">
    <subcellularLocation>
        <location evidence="2">Membrane</location>
        <topology evidence="2">Single-pass membrane protein</topology>
    </subcellularLocation>
    <subcellularLocation>
        <location evidence="1">Nucleus</location>
    </subcellularLocation>
</comment>
<evidence type="ECO:0000256" key="13">
    <source>
        <dbReference type="SAM" id="MobiDB-lite"/>
    </source>
</evidence>
<dbReference type="InParanoid" id="A0A3Q7HXM3"/>
<keyword evidence="8" id="KW-0735">Signal-anchor</keyword>
<keyword evidence="5" id="KW-0479">Metal-binding</keyword>
<evidence type="ECO:0000256" key="1">
    <source>
        <dbReference type="ARBA" id="ARBA00004123"/>
    </source>
</evidence>
<organism evidence="16">
    <name type="scientific">Solanum lycopersicum</name>
    <name type="common">Tomato</name>
    <name type="synonym">Lycopersicon esculentum</name>
    <dbReference type="NCBI Taxonomy" id="4081"/>
    <lineage>
        <taxon>Eukaryota</taxon>
        <taxon>Viridiplantae</taxon>
        <taxon>Streptophyta</taxon>
        <taxon>Embryophyta</taxon>
        <taxon>Tracheophyta</taxon>
        <taxon>Spermatophyta</taxon>
        <taxon>Magnoliopsida</taxon>
        <taxon>eudicotyledons</taxon>
        <taxon>Gunneridae</taxon>
        <taxon>Pentapetalae</taxon>
        <taxon>asterids</taxon>
        <taxon>lamiids</taxon>
        <taxon>Solanales</taxon>
        <taxon>Solanaceae</taxon>
        <taxon>Solanoideae</taxon>
        <taxon>Solaneae</taxon>
        <taxon>Solanum</taxon>
        <taxon>Solanum subgen. Lycopersicon</taxon>
    </lineage>
</organism>
<comment type="similarity">
    <text evidence="3">Belongs to the PC-esterase family. TBL subfamily.</text>
</comment>
<dbReference type="PRINTS" id="PR00929">
    <property type="entry name" value="ATHOOK"/>
</dbReference>
<dbReference type="PROSITE" id="PS01359">
    <property type="entry name" value="ZF_PHD_1"/>
    <property type="match status" value="1"/>
</dbReference>
<protein>
    <recommendedName>
        <fullName evidence="18">PHD-type domain-containing protein</fullName>
    </recommendedName>
</protein>
<sequence>MAAEPGRVLRKRKLKVDRGAHRKLGVDQKVEVKSLEDGFLGSWHLGTVISCSDLIREVQYDFIWSDQGSDKLVEVVNVSPIIEGLLPVDERPAHQCGMIRPSPPPCELDSWPYGQCVDCFYQDAWWEGVLFDREEGHEERKVFFPELGDEMKAKLGELRISQDWDELTEEWKIRGSWSFLQVVEEIEKLNPLLVSVKQIWYEVQLKDDFDEHLKQWTSSSKDIWRKLVKEVVHDSTKLTVKHYLSELNSLQIIGEGCQLLEFSESAFIAELNPEVYFAPFTEAAYTLDSSATLPMDQDLSNLQPVEKLLVSEESAPAAEDVQMTGILSCTESELPTLAKAKRVRGRPRKVKKIFKGRTQVTEPDSCREANSTKTIKEKIFDDVSPLQQPVDQDVPNLHQPLNQDISDLQPLEKQLVPEESAPATEDDLLSGIDIYSSFPPRIFLCITTHNVYVLLLPIDDFAGILSNTKSQPLTIANSKACRGRSRTKRKIYDRQTVVGEPASCREANLTKTIKEKIFEDDSPLQQPMDQDVPNLQQPLDQDISDLQPLEKQLVSEESAPAAEDVQMTGILSSTESELPTLAKAKRGRGRPRKVKKIFKGRTRVGEPDSCREANSTKTIKEKIFEDVSPLQQPVDQDVPNLQQPLDQDISDLQPLEKQLVSEESAPAAEDDLLSGILSNTKSRPLTIVNSKACRGRPRTKRNIYDEQTVVGEPASCLDTTSTETFNKLPSDETAGILSSTTQTLENSKPRRGRPPKRMKTLGKPDSCPEATLIKELKKPTSHQIAGILSNGKCVNSKSRRGRLAIKKKFVRQLLFGEPDPHLKVITKCMPSMSSIQEFKDHLLWTGWKFDVNKVGGETKNSYVAPNGTVLEASKICEVVPPVEQSSLHGDTDNSTQSPCMERPTCRESPCMERPTSREVPELHKETISETEERGIQLEKELEEAEIPQQETGNHNEETNTEPEEPMIEPEICRQAVIDYCLPKSHTSAYQKSYRNGVKIRDTALKAKTYLVANGWKLIPLGNNDQRIRYLPPEGEKPFLSFRGACNWCVQKWKAESHLPSSQSAVVDKPLISILRESRKKRKHADVKSKSSLKKGDGDMRSSKRARKVAPSSSNQIPRTVLSWLIDKNVVLPRAKVKYCELKNGNPMAQGRITREGIKCNCCQKIFGLRNFEAHAGSICNRPSANIYLEDGRSLLECQMQMKRKHSTENKESSHFTENDYICSVCHYGGDLILCDGCPSSFHPDCLGIKEVPNGDWFCPSCCCKVCDHARCVRNNGLEKLDDFPVGNWLCNKSCKLICLGMRQLLKKSVIVGNDDLTWRLLKYTEPDDESSVEIYSRLCVALNVMHDSFEPVKERLTGRDIAEDVIFSRWSELNRLNFQGFYTVLLERNDELISVGTVRVYGEKVAEIPLVATQFKHRRLGMCRILFNELEKTLAGLGVQRLVLPAVPGVLNTWTKKFGFSVVGQSERANFFDYTFLDFQGTIMCQKVLERTPAEDNVVVSEVFQATQVEGCATVDQGSWVYDETYPFYQSASCPAVDPQFNCQLYGRPDTEYLKYRWKPANCELPRFNGLEFLLKMKGKTVMFVGDSLGRDQWESLICMISADVPKAQTQMSRLYPISTFKFLDYGVAISYYKAPYLVDIDTVQGKRVLKLDDIRGNANAWHDVDVLSFNTGHWWTHKGPLQGWDNVEAGGTMYEDMDPLIAMEKGLRTWARWVDTNIDRSRTRLFFQGISPTHYNPSEWNAGASTGSCYGETIPVTTTPMTSTYPGPDLDQSNVIQKVIREMDNPPFLLDITLLSTMRKDAHPSIYSGDLNSQQRINPNKPDCSHWCLPGLPDTWNQLFYTVLFY</sequence>
<feature type="region of interest" description="Disordered" evidence="13">
    <location>
        <begin position="941"/>
        <end position="965"/>
    </location>
</feature>
<dbReference type="PROSITE" id="PS51186">
    <property type="entry name" value="GNAT"/>
    <property type="match status" value="1"/>
</dbReference>
<dbReference type="Pfam" id="PF05641">
    <property type="entry name" value="Agenet"/>
    <property type="match status" value="1"/>
</dbReference>
<dbReference type="InterPro" id="IPR001965">
    <property type="entry name" value="Znf_PHD"/>
</dbReference>
<dbReference type="SMART" id="SM00384">
    <property type="entry name" value="AT_hook"/>
    <property type="match status" value="3"/>
</dbReference>
<dbReference type="InterPro" id="IPR042163">
    <property type="entry name" value="PHF12"/>
</dbReference>
<dbReference type="CDD" id="cd04301">
    <property type="entry name" value="NAT_SF"/>
    <property type="match status" value="1"/>
</dbReference>
<dbReference type="Gene3D" id="3.30.40.10">
    <property type="entry name" value="Zinc/RING finger domain, C3HC4 (zinc finger)"/>
    <property type="match status" value="1"/>
</dbReference>
<keyword evidence="17" id="KW-1185">Reference proteome</keyword>
<reference evidence="16" key="1">
    <citation type="journal article" date="2012" name="Nature">
        <title>The tomato genome sequence provides insights into fleshy fruit evolution.</title>
        <authorList>
            <consortium name="Tomato Genome Consortium"/>
        </authorList>
    </citation>
    <scope>NUCLEOTIDE SEQUENCE [LARGE SCALE GENOMIC DNA]</scope>
    <source>
        <strain evidence="16">cv. Heinz 1706</strain>
    </source>
</reference>
<dbReference type="GO" id="GO:0006357">
    <property type="term" value="P:regulation of transcription by RNA polymerase II"/>
    <property type="evidence" value="ECO:0000318"/>
    <property type="project" value="GO_Central"/>
</dbReference>
<dbReference type="Pfam" id="PF22970">
    <property type="entry name" value="DUF7028"/>
    <property type="match status" value="1"/>
</dbReference>
<dbReference type="InterPro" id="IPR032308">
    <property type="entry name" value="TDBD"/>
</dbReference>
<keyword evidence="6 12" id="KW-0863">Zinc-finger</keyword>
<evidence type="ECO:0000256" key="8">
    <source>
        <dbReference type="ARBA" id="ARBA00022968"/>
    </source>
</evidence>
<dbReference type="GO" id="GO:0005634">
    <property type="term" value="C:nucleus"/>
    <property type="evidence" value="ECO:0000318"/>
    <property type="project" value="GO_Central"/>
</dbReference>
<evidence type="ECO:0000256" key="3">
    <source>
        <dbReference type="ARBA" id="ARBA00007727"/>
    </source>
</evidence>
<feature type="domain" description="N-acetyltransferase" evidence="15">
    <location>
        <begin position="1344"/>
        <end position="1489"/>
    </location>
</feature>
<evidence type="ECO:0000256" key="6">
    <source>
        <dbReference type="ARBA" id="ARBA00022771"/>
    </source>
</evidence>
<evidence type="ECO:0000256" key="11">
    <source>
        <dbReference type="ARBA" id="ARBA00023242"/>
    </source>
</evidence>
<dbReference type="GO" id="GO:0016020">
    <property type="term" value="C:membrane"/>
    <property type="evidence" value="ECO:0007669"/>
    <property type="project" value="UniProtKB-SubCell"/>
</dbReference>
<proteinExistence type="inferred from homology"/>
<accession>A0A3Q7HXM3</accession>
<dbReference type="InterPro" id="IPR011011">
    <property type="entry name" value="Znf_FYVE_PHD"/>
</dbReference>
<name>A0A3Q7HXM3_SOLLC</name>
<feature type="region of interest" description="Disordered" evidence="13">
    <location>
        <begin position="1077"/>
        <end position="1113"/>
    </location>
</feature>
<dbReference type="InterPro" id="IPR008395">
    <property type="entry name" value="Agenet-like_dom"/>
</dbReference>
<dbReference type="GO" id="GO:0016747">
    <property type="term" value="F:acyltransferase activity, transferring groups other than amino-acyl groups"/>
    <property type="evidence" value="ECO:0007669"/>
    <property type="project" value="InterPro"/>
</dbReference>
<keyword evidence="9" id="KW-1133">Transmembrane helix</keyword>
<evidence type="ECO:0000256" key="9">
    <source>
        <dbReference type="ARBA" id="ARBA00022989"/>
    </source>
</evidence>
<feature type="compositionally biased region" description="Basic and acidic residues" evidence="13">
    <location>
        <begin position="1085"/>
        <end position="1101"/>
    </location>
</feature>
<dbReference type="SMART" id="SM00743">
    <property type="entry name" value="Agenet"/>
    <property type="match status" value="1"/>
</dbReference>
<keyword evidence="7" id="KW-0862">Zinc</keyword>
<dbReference type="PROSITE" id="PS50016">
    <property type="entry name" value="ZF_PHD_2"/>
    <property type="match status" value="1"/>
</dbReference>
<dbReference type="InterPro" id="IPR025846">
    <property type="entry name" value="TBL_N"/>
</dbReference>
<feature type="compositionally biased region" description="Basic residues" evidence="13">
    <location>
        <begin position="749"/>
        <end position="760"/>
    </location>
</feature>
<dbReference type="PANTHER" id="PTHR46309">
    <property type="entry name" value="PHD FINGER PROTEIN 12"/>
    <property type="match status" value="1"/>
</dbReference>
<dbReference type="InterPro" id="IPR019787">
    <property type="entry name" value="Znf_PHD-finger"/>
</dbReference>
<dbReference type="InterPro" id="IPR016181">
    <property type="entry name" value="Acyl_CoA_acyltransferase"/>
</dbReference>
<dbReference type="STRING" id="4081.A0A3Q7HXM3"/>
<dbReference type="GO" id="GO:0003677">
    <property type="term" value="F:DNA binding"/>
    <property type="evidence" value="ECO:0007669"/>
    <property type="project" value="InterPro"/>
</dbReference>
<dbReference type="InterPro" id="IPR017956">
    <property type="entry name" value="AT_hook_DNA-bd_motif"/>
</dbReference>
<dbReference type="PaxDb" id="4081-Solyc06g082040.1.1"/>
<feature type="region of interest" description="Disordered" evidence="13">
    <location>
        <begin position="732"/>
        <end position="765"/>
    </location>
</feature>
<evidence type="ECO:0000256" key="10">
    <source>
        <dbReference type="ARBA" id="ARBA00023136"/>
    </source>
</evidence>
<dbReference type="EnsemblPlants" id="Solyc06g082070.3.1">
    <property type="protein sequence ID" value="Solyc06g082070.3.1"/>
    <property type="gene ID" value="Solyc06g082070.3"/>
</dbReference>
<evidence type="ECO:0000313" key="16">
    <source>
        <dbReference type="EnsemblPlants" id="Solyc06g082070.3.1"/>
    </source>
</evidence>
<dbReference type="Proteomes" id="UP000004994">
    <property type="component" value="Chromosome 6"/>
</dbReference>
<dbReference type="GO" id="GO:0008270">
    <property type="term" value="F:zinc ion binding"/>
    <property type="evidence" value="ECO:0007669"/>
    <property type="project" value="UniProtKB-KW"/>
</dbReference>
<feature type="compositionally biased region" description="Polar residues" evidence="13">
    <location>
        <begin position="736"/>
        <end position="746"/>
    </location>
</feature>
<dbReference type="SUPFAM" id="SSF57903">
    <property type="entry name" value="FYVE/PHD zinc finger"/>
    <property type="match status" value="1"/>
</dbReference>
<dbReference type="Pfam" id="PF13839">
    <property type="entry name" value="PC-Esterase"/>
    <property type="match status" value="1"/>
</dbReference>
<evidence type="ECO:0000256" key="7">
    <source>
        <dbReference type="ARBA" id="ARBA00022833"/>
    </source>
</evidence>
<evidence type="ECO:0000256" key="12">
    <source>
        <dbReference type="PROSITE-ProRule" id="PRU00146"/>
    </source>
</evidence>
<evidence type="ECO:0000256" key="4">
    <source>
        <dbReference type="ARBA" id="ARBA00022692"/>
    </source>
</evidence>
<dbReference type="InterPro" id="IPR054292">
    <property type="entry name" value="DUF7028"/>
</dbReference>
<dbReference type="Pfam" id="PF00628">
    <property type="entry name" value="PHD"/>
    <property type="match status" value="1"/>
</dbReference>
<keyword evidence="10" id="KW-0472">Membrane</keyword>
<dbReference type="CDD" id="cd15532">
    <property type="entry name" value="PHD2_CHD_II"/>
    <property type="match status" value="1"/>
</dbReference>
<dbReference type="SMART" id="SM00249">
    <property type="entry name" value="PHD"/>
    <property type="match status" value="1"/>
</dbReference>
<dbReference type="OMA" id="PPIANSK"/>
<dbReference type="InterPro" id="IPR013083">
    <property type="entry name" value="Znf_RING/FYVE/PHD"/>
</dbReference>
<reference evidence="16" key="2">
    <citation type="submission" date="2019-01" db="UniProtKB">
        <authorList>
            <consortium name="EnsemblPlants"/>
        </authorList>
    </citation>
    <scope>IDENTIFICATION</scope>
    <source>
        <strain evidence="16">cv. Heinz 1706</strain>
    </source>
</reference>
<dbReference type="Pfam" id="PF23209">
    <property type="entry name" value="IDM1_C"/>
    <property type="match status" value="1"/>
</dbReference>
<keyword evidence="11" id="KW-0539">Nucleus</keyword>
<keyword evidence="4" id="KW-0812">Transmembrane</keyword>
<dbReference type="SUPFAM" id="SSF55729">
    <property type="entry name" value="Acyl-CoA N-acyltransferases (Nat)"/>
    <property type="match status" value="1"/>
</dbReference>
<feature type="compositionally biased region" description="Basic and acidic residues" evidence="13">
    <location>
        <begin position="914"/>
        <end position="929"/>
    </location>
</feature>
<dbReference type="Pfam" id="PF16135">
    <property type="entry name" value="TDBD"/>
    <property type="match status" value="1"/>
</dbReference>
<feature type="region of interest" description="Disordered" evidence="13">
    <location>
        <begin position="884"/>
        <end position="929"/>
    </location>
</feature>
<dbReference type="InterPro" id="IPR019786">
    <property type="entry name" value="Zinc_finger_PHD-type_CS"/>
</dbReference>
<dbReference type="InterPro" id="IPR000182">
    <property type="entry name" value="GNAT_dom"/>
</dbReference>
<dbReference type="PANTHER" id="PTHR46309:SF18">
    <property type="entry name" value="PHD-TYPE DOMAIN-CONTAINING PROTEIN"/>
    <property type="match status" value="1"/>
</dbReference>